<dbReference type="PANTHER" id="PTHR43544">
    <property type="entry name" value="SHORT-CHAIN DEHYDROGENASE/REDUCTASE"/>
    <property type="match status" value="1"/>
</dbReference>
<evidence type="ECO:0008006" key="6">
    <source>
        <dbReference type="Google" id="ProtNLM"/>
    </source>
</evidence>
<keyword evidence="1" id="KW-0521">NADP</keyword>
<keyword evidence="2" id="KW-0560">Oxidoreductase</keyword>
<accession>K3XCH2</accession>
<evidence type="ECO:0000313" key="5">
    <source>
        <dbReference type="Proteomes" id="UP000019132"/>
    </source>
</evidence>
<dbReference type="CDD" id="cd05325">
    <property type="entry name" value="carb_red_sniffer_like_SDR_c"/>
    <property type="match status" value="1"/>
</dbReference>
<sequence>MTKTVLVTGATRGIGLKFAEHYVKLGWNVIAAARDPSNAENLASLSPYKIVKLDSSNEASIVSVASQLDGEPIDVLINNAGILFRDDLVSTTKEDLLKTFEVNSVGPFLVTRAFLPHLKLAVAQHGSASVVQISSQLGSIERNLTGKLYSYRASKAAVNMINSSLAVDLKGESIAAVVIHPGYVATDMNSHQGTISAETSVAGIASVIDKLMLADSGKFFDYAGESLPW</sequence>
<dbReference type="EMBL" id="ADOS01001230">
    <property type="status" value="NOT_ANNOTATED_CDS"/>
    <property type="molecule type" value="Genomic_DNA"/>
</dbReference>
<dbReference type="eggNOG" id="KOG1611">
    <property type="taxonomic scope" value="Eukaryota"/>
</dbReference>
<organism evidence="4 5">
    <name type="scientific">Globisporangium ultimum (strain ATCC 200006 / CBS 805.95 / DAOM BR144)</name>
    <name type="common">Pythium ultimum</name>
    <dbReference type="NCBI Taxonomy" id="431595"/>
    <lineage>
        <taxon>Eukaryota</taxon>
        <taxon>Sar</taxon>
        <taxon>Stramenopiles</taxon>
        <taxon>Oomycota</taxon>
        <taxon>Peronosporomycetes</taxon>
        <taxon>Pythiales</taxon>
        <taxon>Pythiaceae</taxon>
        <taxon>Globisporangium</taxon>
    </lineage>
</organism>
<dbReference type="AlphaFoldDB" id="K3XCH2"/>
<name>K3XCH2_GLOUD</name>
<evidence type="ECO:0000256" key="1">
    <source>
        <dbReference type="ARBA" id="ARBA00022857"/>
    </source>
</evidence>
<protein>
    <recommendedName>
        <fullName evidence="6">Short chain dehydrogenase</fullName>
    </recommendedName>
</protein>
<dbReference type="InParanoid" id="K3XCH2"/>
<dbReference type="HOGENOM" id="CLU_010194_9_1_1"/>
<dbReference type="VEuPathDB" id="FungiDB:PYU1_G014890"/>
<reference evidence="5" key="1">
    <citation type="journal article" date="2010" name="Genome Biol.">
        <title>Genome sequence of the necrotrophic plant pathogen Pythium ultimum reveals original pathogenicity mechanisms and effector repertoire.</title>
        <authorList>
            <person name="Levesque C.A."/>
            <person name="Brouwer H."/>
            <person name="Cano L."/>
            <person name="Hamilton J.P."/>
            <person name="Holt C."/>
            <person name="Huitema E."/>
            <person name="Raffaele S."/>
            <person name="Robideau G.P."/>
            <person name="Thines M."/>
            <person name="Win J."/>
            <person name="Zerillo M.M."/>
            <person name="Beakes G.W."/>
            <person name="Boore J.L."/>
            <person name="Busam D."/>
            <person name="Dumas B."/>
            <person name="Ferriera S."/>
            <person name="Fuerstenberg S.I."/>
            <person name="Gachon C.M."/>
            <person name="Gaulin E."/>
            <person name="Govers F."/>
            <person name="Grenville-Briggs L."/>
            <person name="Horner N."/>
            <person name="Hostetler J."/>
            <person name="Jiang R.H."/>
            <person name="Johnson J."/>
            <person name="Krajaejun T."/>
            <person name="Lin H."/>
            <person name="Meijer H.J."/>
            <person name="Moore B."/>
            <person name="Morris P."/>
            <person name="Phuntmart V."/>
            <person name="Puiu D."/>
            <person name="Shetty J."/>
            <person name="Stajich J.E."/>
            <person name="Tripathy S."/>
            <person name="Wawra S."/>
            <person name="van West P."/>
            <person name="Whitty B.R."/>
            <person name="Coutinho P.M."/>
            <person name="Henrissat B."/>
            <person name="Martin F."/>
            <person name="Thomas P.D."/>
            <person name="Tyler B.M."/>
            <person name="De Vries R.P."/>
            <person name="Kamoun S."/>
            <person name="Yandell M."/>
            <person name="Tisserat N."/>
            <person name="Buell C.R."/>
        </authorList>
    </citation>
    <scope>NUCLEOTIDE SEQUENCE</scope>
    <source>
        <strain evidence="5">DAOM:BR144</strain>
    </source>
</reference>
<evidence type="ECO:0000256" key="2">
    <source>
        <dbReference type="ARBA" id="ARBA00023002"/>
    </source>
</evidence>
<dbReference type="Pfam" id="PF00106">
    <property type="entry name" value="adh_short"/>
    <property type="match status" value="1"/>
</dbReference>
<dbReference type="Gene3D" id="3.40.50.720">
    <property type="entry name" value="NAD(P)-binding Rossmann-like Domain"/>
    <property type="match status" value="1"/>
</dbReference>
<dbReference type="SUPFAM" id="SSF51735">
    <property type="entry name" value="NAD(P)-binding Rossmann-fold domains"/>
    <property type="match status" value="1"/>
</dbReference>
<dbReference type="PRINTS" id="PR00080">
    <property type="entry name" value="SDRFAMILY"/>
</dbReference>
<dbReference type="EnsemblProtists" id="PYU1_T014921">
    <property type="protein sequence ID" value="PYU1_T014921"/>
    <property type="gene ID" value="PYU1_G014890"/>
</dbReference>
<evidence type="ECO:0000313" key="4">
    <source>
        <dbReference type="EnsemblProtists" id="PYU1_T014921"/>
    </source>
</evidence>
<proteinExistence type="inferred from homology"/>
<reference evidence="5" key="2">
    <citation type="submission" date="2010-04" db="EMBL/GenBank/DDBJ databases">
        <authorList>
            <person name="Buell R."/>
            <person name="Hamilton J."/>
            <person name="Hostetler J."/>
        </authorList>
    </citation>
    <scope>NUCLEOTIDE SEQUENCE [LARGE SCALE GENOMIC DNA]</scope>
    <source>
        <strain evidence="5">DAOM:BR144</strain>
    </source>
</reference>
<dbReference type="PRINTS" id="PR00081">
    <property type="entry name" value="GDHRDH"/>
</dbReference>
<reference evidence="4" key="3">
    <citation type="submission" date="2015-02" db="UniProtKB">
        <authorList>
            <consortium name="EnsemblProtists"/>
        </authorList>
    </citation>
    <scope>IDENTIFICATION</scope>
    <source>
        <strain evidence="4">DAOM BR144</strain>
    </source>
</reference>
<dbReference type="OMA" id="GIGLEYC"/>
<dbReference type="PANTHER" id="PTHR43544:SF7">
    <property type="entry name" value="NADB-LER2"/>
    <property type="match status" value="1"/>
</dbReference>
<comment type="similarity">
    <text evidence="3">Belongs to the short-chain dehydrogenases/reductases (SDR) family.</text>
</comment>
<evidence type="ECO:0000256" key="3">
    <source>
        <dbReference type="RuleBase" id="RU000363"/>
    </source>
</evidence>
<dbReference type="InterPro" id="IPR002347">
    <property type="entry name" value="SDR_fam"/>
</dbReference>
<dbReference type="GO" id="GO:0016491">
    <property type="term" value="F:oxidoreductase activity"/>
    <property type="evidence" value="ECO:0007669"/>
    <property type="project" value="UniProtKB-KW"/>
</dbReference>
<dbReference type="InterPro" id="IPR036291">
    <property type="entry name" value="NAD(P)-bd_dom_sf"/>
</dbReference>
<dbReference type="Proteomes" id="UP000019132">
    <property type="component" value="Unassembled WGS sequence"/>
</dbReference>
<dbReference type="GO" id="GO:0005737">
    <property type="term" value="C:cytoplasm"/>
    <property type="evidence" value="ECO:0007669"/>
    <property type="project" value="TreeGrafter"/>
</dbReference>
<keyword evidence="5" id="KW-1185">Reference proteome</keyword>
<dbReference type="InterPro" id="IPR051468">
    <property type="entry name" value="Fungal_SecMetab_SDRs"/>
</dbReference>